<organism evidence="1 2">
    <name type="scientific">Smallanthus sonchifolius</name>
    <dbReference type="NCBI Taxonomy" id="185202"/>
    <lineage>
        <taxon>Eukaryota</taxon>
        <taxon>Viridiplantae</taxon>
        <taxon>Streptophyta</taxon>
        <taxon>Embryophyta</taxon>
        <taxon>Tracheophyta</taxon>
        <taxon>Spermatophyta</taxon>
        <taxon>Magnoliopsida</taxon>
        <taxon>eudicotyledons</taxon>
        <taxon>Gunneridae</taxon>
        <taxon>Pentapetalae</taxon>
        <taxon>asterids</taxon>
        <taxon>campanulids</taxon>
        <taxon>Asterales</taxon>
        <taxon>Asteraceae</taxon>
        <taxon>Asteroideae</taxon>
        <taxon>Heliantheae alliance</taxon>
        <taxon>Millerieae</taxon>
        <taxon>Smallanthus</taxon>
    </lineage>
</organism>
<keyword evidence="2" id="KW-1185">Reference proteome</keyword>
<comment type="caution">
    <text evidence="1">The sequence shown here is derived from an EMBL/GenBank/DDBJ whole genome shotgun (WGS) entry which is preliminary data.</text>
</comment>
<evidence type="ECO:0000313" key="1">
    <source>
        <dbReference type="EMBL" id="KAI3804496.1"/>
    </source>
</evidence>
<gene>
    <name evidence="1" type="ORF">L1987_26076</name>
</gene>
<sequence length="123" mass="14210">MVCPLMVEDLGAHGQMLIEILYEEKGLFLEIVDMIKHFGLIILKGVMEDRGDYIWARFIVEPEVNKHIIRHELFTAVVQFLQTIAPRADKICTSSWNSLLDDLHQDGIQNLVNLVDRQYCVDL</sequence>
<accession>A0ACB9IAG7</accession>
<protein>
    <submittedName>
        <fullName evidence="1">Uncharacterized protein</fullName>
    </submittedName>
</protein>
<reference evidence="1 2" key="2">
    <citation type="journal article" date="2022" name="Mol. Ecol. Resour.">
        <title>The genomes of chicory, endive, great burdock and yacon provide insights into Asteraceae paleo-polyploidization history and plant inulin production.</title>
        <authorList>
            <person name="Fan W."/>
            <person name="Wang S."/>
            <person name="Wang H."/>
            <person name="Wang A."/>
            <person name="Jiang F."/>
            <person name="Liu H."/>
            <person name="Zhao H."/>
            <person name="Xu D."/>
            <person name="Zhang Y."/>
        </authorList>
    </citation>
    <scope>NUCLEOTIDE SEQUENCE [LARGE SCALE GENOMIC DNA]</scope>
    <source>
        <strain evidence="2">cv. Yunnan</strain>
        <tissue evidence="1">Leaves</tissue>
    </source>
</reference>
<reference evidence="2" key="1">
    <citation type="journal article" date="2022" name="Mol. Ecol. Resour.">
        <title>The genomes of chicory, endive, great burdock and yacon provide insights into Asteraceae palaeo-polyploidization history and plant inulin production.</title>
        <authorList>
            <person name="Fan W."/>
            <person name="Wang S."/>
            <person name="Wang H."/>
            <person name="Wang A."/>
            <person name="Jiang F."/>
            <person name="Liu H."/>
            <person name="Zhao H."/>
            <person name="Xu D."/>
            <person name="Zhang Y."/>
        </authorList>
    </citation>
    <scope>NUCLEOTIDE SEQUENCE [LARGE SCALE GENOMIC DNA]</scope>
    <source>
        <strain evidence="2">cv. Yunnan</strain>
    </source>
</reference>
<dbReference type="EMBL" id="CM042026">
    <property type="protein sequence ID" value="KAI3804496.1"/>
    <property type="molecule type" value="Genomic_DNA"/>
</dbReference>
<evidence type="ECO:0000313" key="2">
    <source>
        <dbReference type="Proteomes" id="UP001056120"/>
    </source>
</evidence>
<dbReference type="Proteomes" id="UP001056120">
    <property type="component" value="Linkage Group LG09"/>
</dbReference>
<proteinExistence type="predicted"/>
<name>A0ACB9IAG7_9ASTR</name>